<keyword evidence="7" id="KW-0812">Transmembrane</keyword>
<dbReference type="Pfam" id="PF13145">
    <property type="entry name" value="Rotamase_2"/>
    <property type="match status" value="1"/>
</dbReference>
<dbReference type="PANTHER" id="PTHR47245">
    <property type="entry name" value="PEPTIDYLPROLYL ISOMERASE"/>
    <property type="match status" value="1"/>
</dbReference>
<sequence>MRRKQLWLIIVALSMLNCLTVAFFLSKENKVSGAGGGEETVATVGKSTISRQDWLNELADRYGKDVLKEMIDQKVIKEMAVKYNIKVSDQDVEREFRMLQTNYNSSTQNKSADEKNWKEQIRNSLLLEELLTKDVDISDKELKSYYDKNKEQFNVPTAYHLAQIIVKTNEEATKAIKELSQGSSFSAMAMERSVDEFSANEGGDIGYISGDDDRYPSEYINTAKTLKDGAYSDPIKVDKGYAVLKLVGKMNGKKYSFDEVKEQIRRQIALEQMKTPESASTFWDEAKVDWFYGNKEAQK</sequence>
<dbReference type="Proteomes" id="UP001224122">
    <property type="component" value="Unassembled WGS sequence"/>
</dbReference>
<protein>
    <recommendedName>
        <fullName evidence="2">peptidylprolyl isomerase</fullName>
        <ecNumber evidence="2">5.2.1.8</ecNumber>
    </recommendedName>
</protein>
<keyword evidence="3" id="KW-0732">Signal</keyword>
<evidence type="ECO:0000313" key="10">
    <source>
        <dbReference type="Proteomes" id="UP001224122"/>
    </source>
</evidence>
<dbReference type="InterPro" id="IPR000297">
    <property type="entry name" value="PPIase_PpiC"/>
</dbReference>
<evidence type="ECO:0000256" key="7">
    <source>
        <dbReference type="SAM" id="Phobius"/>
    </source>
</evidence>
<proteinExistence type="predicted"/>
<dbReference type="Gene3D" id="1.10.4030.10">
    <property type="entry name" value="Porin chaperone SurA, peptide-binding domain"/>
    <property type="match status" value="1"/>
</dbReference>
<dbReference type="RefSeq" id="WP_307414086.1">
    <property type="nucleotide sequence ID" value="NZ_JAUSTW010000017.1"/>
</dbReference>
<keyword evidence="4 6" id="KW-0697">Rotamase</keyword>
<evidence type="ECO:0000256" key="6">
    <source>
        <dbReference type="PROSITE-ProRule" id="PRU00278"/>
    </source>
</evidence>
<feature type="domain" description="PpiC" evidence="8">
    <location>
        <begin position="156"/>
        <end position="248"/>
    </location>
</feature>
<evidence type="ECO:0000259" key="8">
    <source>
        <dbReference type="PROSITE" id="PS50198"/>
    </source>
</evidence>
<evidence type="ECO:0000256" key="5">
    <source>
        <dbReference type="ARBA" id="ARBA00023235"/>
    </source>
</evidence>
<evidence type="ECO:0000256" key="1">
    <source>
        <dbReference type="ARBA" id="ARBA00000971"/>
    </source>
</evidence>
<keyword evidence="5 6" id="KW-0413">Isomerase</keyword>
<keyword evidence="7" id="KW-1133">Transmembrane helix</keyword>
<accession>A0ABT9Y2U7</accession>
<comment type="caution">
    <text evidence="9">The sequence shown here is derived from an EMBL/GenBank/DDBJ whole genome shotgun (WGS) entry which is preliminary data.</text>
</comment>
<evidence type="ECO:0000313" key="9">
    <source>
        <dbReference type="EMBL" id="MDQ0202147.1"/>
    </source>
</evidence>
<dbReference type="InterPro" id="IPR050245">
    <property type="entry name" value="PrsA_foldase"/>
</dbReference>
<reference evidence="9 10" key="1">
    <citation type="submission" date="2023-07" db="EMBL/GenBank/DDBJ databases">
        <title>Genomic Encyclopedia of Type Strains, Phase IV (KMG-IV): sequencing the most valuable type-strain genomes for metagenomic binning, comparative biology and taxonomic classification.</title>
        <authorList>
            <person name="Goeker M."/>
        </authorList>
    </citation>
    <scope>NUCLEOTIDE SEQUENCE [LARGE SCALE GENOMIC DNA]</scope>
    <source>
        <strain evidence="9 10">DSM 27594</strain>
    </source>
</reference>
<comment type="catalytic activity">
    <reaction evidence="1">
        <text>[protein]-peptidylproline (omega=180) = [protein]-peptidylproline (omega=0)</text>
        <dbReference type="Rhea" id="RHEA:16237"/>
        <dbReference type="Rhea" id="RHEA-COMP:10747"/>
        <dbReference type="Rhea" id="RHEA-COMP:10748"/>
        <dbReference type="ChEBI" id="CHEBI:83833"/>
        <dbReference type="ChEBI" id="CHEBI:83834"/>
        <dbReference type="EC" id="5.2.1.8"/>
    </reaction>
</comment>
<dbReference type="SUPFAM" id="SSF54534">
    <property type="entry name" value="FKBP-like"/>
    <property type="match status" value="1"/>
</dbReference>
<dbReference type="PANTHER" id="PTHR47245:SF1">
    <property type="entry name" value="FOLDASE PROTEIN PRSA"/>
    <property type="match status" value="1"/>
</dbReference>
<dbReference type="GO" id="GO:0003755">
    <property type="term" value="F:peptidyl-prolyl cis-trans isomerase activity"/>
    <property type="evidence" value="ECO:0007669"/>
    <property type="project" value="UniProtKB-EC"/>
</dbReference>
<evidence type="ECO:0000256" key="3">
    <source>
        <dbReference type="ARBA" id="ARBA00022729"/>
    </source>
</evidence>
<organism evidence="9 10">
    <name type="scientific">Neobacillus ginsengisoli</name>
    <dbReference type="NCBI Taxonomy" id="904295"/>
    <lineage>
        <taxon>Bacteria</taxon>
        <taxon>Bacillati</taxon>
        <taxon>Bacillota</taxon>
        <taxon>Bacilli</taxon>
        <taxon>Bacillales</taxon>
        <taxon>Bacillaceae</taxon>
        <taxon>Neobacillus</taxon>
    </lineage>
</organism>
<dbReference type="PROSITE" id="PS50198">
    <property type="entry name" value="PPIC_PPIASE_2"/>
    <property type="match status" value="1"/>
</dbReference>
<keyword evidence="10" id="KW-1185">Reference proteome</keyword>
<gene>
    <name evidence="9" type="ORF">J2S10_005377</name>
</gene>
<dbReference type="SUPFAM" id="SSF109998">
    <property type="entry name" value="Triger factor/SurA peptide-binding domain-like"/>
    <property type="match status" value="1"/>
</dbReference>
<evidence type="ECO:0000256" key="2">
    <source>
        <dbReference type="ARBA" id="ARBA00013194"/>
    </source>
</evidence>
<dbReference type="InterPro" id="IPR027304">
    <property type="entry name" value="Trigger_fact/SurA_dom_sf"/>
</dbReference>
<feature type="transmembrane region" description="Helical" evidence="7">
    <location>
        <begin position="6"/>
        <end position="25"/>
    </location>
</feature>
<name>A0ABT9Y2U7_9BACI</name>
<evidence type="ECO:0000256" key="4">
    <source>
        <dbReference type="ARBA" id="ARBA00023110"/>
    </source>
</evidence>
<dbReference type="Gene3D" id="3.10.50.40">
    <property type="match status" value="1"/>
</dbReference>
<dbReference type="InterPro" id="IPR046357">
    <property type="entry name" value="PPIase_dom_sf"/>
</dbReference>
<dbReference type="EMBL" id="JAUSTW010000017">
    <property type="protein sequence ID" value="MDQ0202147.1"/>
    <property type="molecule type" value="Genomic_DNA"/>
</dbReference>
<dbReference type="EC" id="5.2.1.8" evidence="2"/>
<keyword evidence="7" id="KW-0472">Membrane</keyword>